<dbReference type="Proteomes" id="UP000818323">
    <property type="component" value="Unassembled WGS sequence"/>
</dbReference>
<reference evidence="2 3" key="1">
    <citation type="submission" date="2020-01" db="EMBL/GenBank/DDBJ databases">
        <title>Microvirga sp. nov., an arsenate reduction bacterium isolated from Tibet hotspring sediments.</title>
        <authorList>
            <person name="Yuan C.-G."/>
        </authorList>
    </citation>
    <scope>NUCLEOTIDE SEQUENCE [LARGE SCALE GENOMIC DNA]</scope>
    <source>
        <strain evidence="2 3">SYSU G3D203</strain>
    </source>
</reference>
<feature type="signal peptide" evidence="1">
    <location>
        <begin position="1"/>
        <end position="21"/>
    </location>
</feature>
<dbReference type="PANTHER" id="PTHR34387">
    <property type="entry name" value="SLR1258 PROTEIN"/>
    <property type="match status" value="1"/>
</dbReference>
<dbReference type="Gene3D" id="3.30.70.2970">
    <property type="entry name" value="Protein of unknown function (DUF541), domain 2"/>
    <property type="match status" value="1"/>
</dbReference>
<proteinExistence type="predicted"/>
<protein>
    <submittedName>
        <fullName evidence="2">DUF541 domain-containing protein</fullName>
    </submittedName>
</protein>
<evidence type="ECO:0000256" key="1">
    <source>
        <dbReference type="SAM" id="SignalP"/>
    </source>
</evidence>
<dbReference type="InterPro" id="IPR052022">
    <property type="entry name" value="26kDa_periplasmic_antigen"/>
</dbReference>
<name>A0ABW9YSL0_9HYPH</name>
<dbReference type="RefSeq" id="WP_161721658.1">
    <property type="nucleotide sequence ID" value="NZ_JAAAXI010000002.1"/>
</dbReference>
<evidence type="ECO:0000313" key="2">
    <source>
        <dbReference type="EMBL" id="NBJ23060.1"/>
    </source>
</evidence>
<keyword evidence="1" id="KW-0732">Signal</keyword>
<dbReference type="InterPro" id="IPR007497">
    <property type="entry name" value="SIMPL/DUF541"/>
</dbReference>
<gene>
    <name evidence="2" type="ORF">GR303_01630</name>
</gene>
<keyword evidence="3" id="KW-1185">Reference proteome</keyword>
<dbReference type="Pfam" id="PF04402">
    <property type="entry name" value="SIMPL"/>
    <property type="match status" value="1"/>
</dbReference>
<feature type="chain" id="PRO_5047504353" evidence="1">
    <location>
        <begin position="22"/>
        <end position="252"/>
    </location>
</feature>
<accession>A0ABW9YSL0</accession>
<organism evidence="2 3">
    <name type="scientific">Microvirga arsenatis</name>
    <dbReference type="NCBI Taxonomy" id="2692265"/>
    <lineage>
        <taxon>Bacteria</taxon>
        <taxon>Pseudomonadati</taxon>
        <taxon>Pseudomonadota</taxon>
        <taxon>Alphaproteobacteria</taxon>
        <taxon>Hyphomicrobiales</taxon>
        <taxon>Methylobacteriaceae</taxon>
        <taxon>Microvirga</taxon>
    </lineage>
</organism>
<evidence type="ECO:0000313" key="3">
    <source>
        <dbReference type="Proteomes" id="UP000818323"/>
    </source>
</evidence>
<sequence length="252" mass="28264">MYIRRFLMAFFASAILTPVFAQTQPQEMRREPLMTVLGKGKHEVRPDLARVAVTVTTEGKTLESVNNPHQDRATRALKILEGLQSLGLEIEKSNYRVDERRVQRPIPPVQPGPGQRYENLVEGYTATTTFSLKIAAMDKLNEIVTKVTDSNLFQVHSVRFQVVQERMALNQARRSAMLDAKEQALAYAEPVDLELKEIIAITDGEAEAPDGYADMPMRRATSPNSTVQIIPPATLEFNASVNVTWRIAPRGF</sequence>
<dbReference type="EMBL" id="JAAAXJ010000001">
    <property type="protein sequence ID" value="NBJ23060.1"/>
    <property type="molecule type" value="Genomic_DNA"/>
</dbReference>
<dbReference type="Gene3D" id="3.30.110.170">
    <property type="entry name" value="Protein of unknown function (DUF541), domain 1"/>
    <property type="match status" value="1"/>
</dbReference>
<comment type="caution">
    <text evidence="2">The sequence shown here is derived from an EMBL/GenBank/DDBJ whole genome shotgun (WGS) entry which is preliminary data.</text>
</comment>
<dbReference type="PANTHER" id="PTHR34387:SF2">
    <property type="entry name" value="SLR1258 PROTEIN"/>
    <property type="match status" value="1"/>
</dbReference>